<evidence type="ECO:0000313" key="1">
    <source>
        <dbReference type="EMBL" id="GME78161.1"/>
    </source>
</evidence>
<sequence length="322" mass="37003">MKGLEKLAKFHNSSLIVDLSGVDSVDGMDSGVGAYFIDIGVSFYDRVRGNGANVIDGRFIDVATGIYTDITALAWTDHYLELDSEKEQVVDRLVCPNPDGECHKDVIIGQELTDPIFSENNDLEKPSELKTYTKKVKWNQEDILSIAKKLQKNQQLIHCRNDNIYRLDEISKMIPTLFEGVRTLVPLQFSSILNRKYPGAMDRVKEYTNYSFYRDIRLWVKNEVCELDDYDAELHKDKIPNDDKYHETRFKNGMSCINAGHGDDVGLEFEVTKDYTERHLQLFNGNGEDLSQLKLDQDQEFGVLRHDQFIVEYAEKLGIQLQ</sequence>
<evidence type="ECO:0000313" key="2">
    <source>
        <dbReference type="Proteomes" id="UP001165064"/>
    </source>
</evidence>
<comment type="caution">
    <text evidence="1">The sequence shown here is derived from an EMBL/GenBank/DDBJ whole genome shotgun (WGS) entry which is preliminary data.</text>
</comment>
<gene>
    <name evidence="1" type="ORF">Amon02_000332900</name>
</gene>
<protein>
    <submittedName>
        <fullName evidence="1">Unnamed protein product</fullName>
    </submittedName>
</protein>
<dbReference type="Proteomes" id="UP001165064">
    <property type="component" value="Unassembled WGS sequence"/>
</dbReference>
<accession>A0ACB5T006</accession>
<name>A0ACB5T006_AMBMO</name>
<dbReference type="EMBL" id="BSXS01002080">
    <property type="protein sequence ID" value="GME78161.1"/>
    <property type="molecule type" value="Genomic_DNA"/>
</dbReference>
<keyword evidence="2" id="KW-1185">Reference proteome</keyword>
<proteinExistence type="predicted"/>
<organism evidence="1 2">
    <name type="scientific">Ambrosiozyma monospora</name>
    <name type="common">Yeast</name>
    <name type="synonym">Endomycopsis monosporus</name>
    <dbReference type="NCBI Taxonomy" id="43982"/>
    <lineage>
        <taxon>Eukaryota</taxon>
        <taxon>Fungi</taxon>
        <taxon>Dikarya</taxon>
        <taxon>Ascomycota</taxon>
        <taxon>Saccharomycotina</taxon>
        <taxon>Pichiomycetes</taxon>
        <taxon>Pichiales</taxon>
        <taxon>Pichiaceae</taxon>
        <taxon>Ambrosiozyma</taxon>
    </lineage>
</organism>
<reference evidence="1" key="1">
    <citation type="submission" date="2023-04" db="EMBL/GenBank/DDBJ databases">
        <title>Ambrosiozyma monospora NBRC 10751.</title>
        <authorList>
            <person name="Ichikawa N."/>
            <person name="Sato H."/>
            <person name="Tonouchi N."/>
        </authorList>
    </citation>
    <scope>NUCLEOTIDE SEQUENCE</scope>
    <source>
        <strain evidence="1">NBRC 10751</strain>
    </source>
</reference>